<feature type="region of interest" description="Disordered" evidence="1">
    <location>
        <begin position="100"/>
        <end position="127"/>
    </location>
</feature>
<evidence type="ECO:0000313" key="2">
    <source>
        <dbReference type="EMBL" id="PLW15924.1"/>
    </source>
</evidence>
<proteinExistence type="predicted"/>
<gene>
    <name evidence="2" type="ORF">PCANC_16492</name>
</gene>
<accession>A0A2N5SRS3</accession>
<protein>
    <submittedName>
        <fullName evidence="2">Uncharacterized protein</fullName>
    </submittedName>
</protein>
<name>A0A2N5SRS3_9BASI</name>
<keyword evidence="3" id="KW-1185">Reference proteome</keyword>
<dbReference type="Proteomes" id="UP000235388">
    <property type="component" value="Unassembled WGS sequence"/>
</dbReference>
<sequence length="162" mass="16675">MCFAIQASPSSAISSSSCVFRVSSCGLPSLASHTTSPPSGKRPPILLTPPQYGITPFYPSNSIPSSFLRAPHAPRGVPFTSSGARTAVFDWWSDKHCPTEAPAGGSDRPVRSVPGTGRTGPAGTGRTNLSDQLALALVGQCPSGHQSNTAVRALLELPCSTG</sequence>
<evidence type="ECO:0000256" key="1">
    <source>
        <dbReference type="SAM" id="MobiDB-lite"/>
    </source>
</evidence>
<organism evidence="2 3">
    <name type="scientific">Puccinia coronata f. sp. avenae</name>
    <dbReference type="NCBI Taxonomy" id="200324"/>
    <lineage>
        <taxon>Eukaryota</taxon>
        <taxon>Fungi</taxon>
        <taxon>Dikarya</taxon>
        <taxon>Basidiomycota</taxon>
        <taxon>Pucciniomycotina</taxon>
        <taxon>Pucciniomycetes</taxon>
        <taxon>Pucciniales</taxon>
        <taxon>Pucciniaceae</taxon>
        <taxon>Puccinia</taxon>
    </lineage>
</organism>
<comment type="caution">
    <text evidence="2">The sequence shown here is derived from an EMBL/GenBank/DDBJ whole genome shotgun (WGS) entry which is preliminary data.</text>
</comment>
<evidence type="ECO:0000313" key="3">
    <source>
        <dbReference type="Proteomes" id="UP000235388"/>
    </source>
</evidence>
<reference evidence="2 3" key="1">
    <citation type="submission" date="2017-11" db="EMBL/GenBank/DDBJ databases">
        <title>De novo assembly and phasing of dikaryotic genomes from two isolates of Puccinia coronata f. sp. avenae, the causal agent of oat crown rust.</title>
        <authorList>
            <person name="Miller M.E."/>
            <person name="Zhang Y."/>
            <person name="Omidvar V."/>
            <person name="Sperschneider J."/>
            <person name="Schwessinger B."/>
            <person name="Raley C."/>
            <person name="Palmer J.M."/>
            <person name="Garnica D."/>
            <person name="Upadhyaya N."/>
            <person name="Rathjen J."/>
            <person name="Taylor J.M."/>
            <person name="Park R.F."/>
            <person name="Dodds P.N."/>
            <person name="Hirsch C.D."/>
            <person name="Kianian S.F."/>
            <person name="Figueroa M."/>
        </authorList>
    </citation>
    <scope>NUCLEOTIDE SEQUENCE [LARGE SCALE GENOMIC DNA]</scope>
    <source>
        <strain evidence="2">12NC29</strain>
    </source>
</reference>
<dbReference type="AlphaFoldDB" id="A0A2N5SRS3"/>
<dbReference type="EMBL" id="PGCJ01000883">
    <property type="protein sequence ID" value="PLW15924.1"/>
    <property type="molecule type" value="Genomic_DNA"/>
</dbReference>